<proteinExistence type="predicted"/>
<gene>
    <name evidence="2" type="ORF">R3P38DRAFT_2566775</name>
</gene>
<protein>
    <submittedName>
        <fullName evidence="2">Uncharacterized protein</fullName>
    </submittedName>
</protein>
<feature type="signal peptide" evidence="1">
    <location>
        <begin position="1"/>
        <end position="18"/>
    </location>
</feature>
<keyword evidence="1" id="KW-0732">Signal</keyword>
<accession>A0AAV9ZXB3</accession>
<reference evidence="2 3" key="1">
    <citation type="journal article" date="2024" name="J Genomics">
        <title>Draft genome sequencing and assembly of Favolaschia claudopus CIRM-BRFM 2984 isolated from oak limbs.</title>
        <authorList>
            <person name="Navarro D."/>
            <person name="Drula E."/>
            <person name="Chaduli D."/>
            <person name="Cazenave R."/>
            <person name="Ahrendt S."/>
            <person name="Wang J."/>
            <person name="Lipzen A."/>
            <person name="Daum C."/>
            <person name="Barry K."/>
            <person name="Grigoriev I.V."/>
            <person name="Favel A."/>
            <person name="Rosso M.N."/>
            <person name="Martin F."/>
        </authorList>
    </citation>
    <scope>NUCLEOTIDE SEQUENCE [LARGE SCALE GENOMIC DNA]</scope>
    <source>
        <strain evidence="2 3">CIRM-BRFM 2984</strain>
    </source>
</reference>
<dbReference type="Proteomes" id="UP001362999">
    <property type="component" value="Unassembled WGS sequence"/>
</dbReference>
<dbReference type="EMBL" id="JAWWNJ010000101">
    <property type="protein sequence ID" value="KAK6995748.1"/>
    <property type="molecule type" value="Genomic_DNA"/>
</dbReference>
<evidence type="ECO:0000313" key="3">
    <source>
        <dbReference type="Proteomes" id="UP001362999"/>
    </source>
</evidence>
<feature type="chain" id="PRO_5043575413" evidence="1">
    <location>
        <begin position="19"/>
        <end position="295"/>
    </location>
</feature>
<sequence>MLLLRFLLAALASNIGLALTPVGNRPSGGQIFVAPHGSRAKQVDHNMEIFAPNGTLIHTFVDVMPGSASATKERRSLLAARQSLSATQASTTVIADPANVIEAFNTSFTVPALPKTFESQIIYLSATVVASNQGVEFAWYRCVLQYGANAFWGGPFWTMSTELELGPDGSLLVVVGEDFNPRVEVGATIQTSILHKDEGDDIFWYEATFNDQPTALEVGWHTPVSKVLIGLEEEGVTQPSEYPPEPFTFKDTNLTMTRGAPEVAWDVPSDSTTGAYVTVDVDGAVNAELTVHFLN</sequence>
<organism evidence="2 3">
    <name type="scientific">Favolaschia claudopus</name>
    <dbReference type="NCBI Taxonomy" id="2862362"/>
    <lineage>
        <taxon>Eukaryota</taxon>
        <taxon>Fungi</taxon>
        <taxon>Dikarya</taxon>
        <taxon>Basidiomycota</taxon>
        <taxon>Agaricomycotina</taxon>
        <taxon>Agaricomycetes</taxon>
        <taxon>Agaricomycetidae</taxon>
        <taxon>Agaricales</taxon>
        <taxon>Marasmiineae</taxon>
        <taxon>Mycenaceae</taxon>
        <taxon>Favolaschia</taxon>
    </lineage>
</organism>
<keyword evidence="3" id="KW-1185">Reference proteome</keyword>
<dbReference type="AlphaFoldDB" id="A0AAV9ZXB3"/>
<evidence type="ECO:0000256" key="1">
    <source>
        <dbReference type="SAM" id="SignalP"/>
    </source>
</evidence>
<evidence type="ECO:0000313" key="2">
    <source>
        <dbReference type="EMBL" id="KAK6995748.1"/>
    </source>
</evidence>
<comment type="caution">
    <text evidence="2">The sequence shown here is derived from an EMBL/GenBank/DDBJ whole genome shotgun (WGS) entry which is preliminary data.</text>
</comment>
<name>A0AAV9ZXB3_9AGAR</name>